<feature type="domain" description="C2H2-type" evidence="8">
    <location>
        <begin position="102"/>
        <end position="126"/>
    </location>
</feature>
<feature type="domain" description="U1-type" evidence="9">
    <location>
        <begin position="99"/>
        <end position="133"/>
    </location>
</feature>
<proteinExistence type="evidence at transcript level"/>
<keyword evidence="6" id="KW-0539">Nucleus</keyword>
<dbReference type="SUPFAM" id="SSF57667">
    <property type="entry name" value="beta-beta-alpha zinc fingers"/>
    <property type="match status" value="2"/>
</dbReference>
<feature type="compositionally biased region" description="Basic residues" evidence="7">
    <location>
        <begin position="233"/>
        <end position="244"/>
    </location>
</feature>
<feature type="domain" description="C2H2-type" evidence="8">
    <location>
        <begin position="155"/>
        <end position="179"/>
    </location>
</feature>
<evidence type="ECO:0000256" key="7">
    <source>
        <dbReference type="SAM" id="MobiDB-lite"/>
    </source>
</evidence>
<organism evidence="10">
    <name type="scientific">Hirondellea gigas</name>
    <dbReference type="NCBI Taxonomy" id="1518452"/>
    <lineage>
        <taxon>Eukaryota</taxon>
        <taxon>Metazoa</taxon>
        <taxon>Ecdysozoa</taxon>
        <taxon>Arthropoda</taxon>
        <taxon>Crustacea</taxon>
        <taxon>Multicrustacea</taxon>
        <taxon>Malacostraca</taxon>
        <taxon>Eumalacostraca</taxon>
        <taxon>Peracarida</taxon>
        <taxon>Amphipoda</taxon>
        <taxon>Amphilochidea</taxon>
        <taxon>Lysianassida</taxon>
        <taxon>Lysianassidira</taxon>
        <taxon>Lysianassoidea</taxon>
        <taxon>Lysianassidae</taxon>
        <taxon>Hirondellea</taxon>
    </lineage>
</organism>
<evidence type="ECO:0000313" key="10">
    <source>
        <dbReference type="EMBL" id="LAC21797.1"/>
    </source>
</evidence>
<evidence type="ECO:0000256" key="6">
    <source>
        <dbReference type="ARBA" id="ARBA00023242"/>
    </source>
</evidence>
<dbReference type="PANTHER" id="PTHR46144:SF6">
    <property type="entry name" value="C2H2-TYPE DOMAIN-CONTAINING PROTEIN"/>
    <property type="match status" value="1"/>
</dbReference>
<dbReference type="GO" id="GO:0005634">
    <property type="term" value="C:nucleus"/>
    <property type="evidence" value="ECO:0007669"/>
    <property type="project" value="UniProtKB-SubCell"/>
</dbReference>
<protein>
    <submittedName>
        <fullName evidence="10">Zinc finger protein 385B-like isoform X2</fullName>
    </submittedName>
</protein>
<dbReference type="GO" id="GO:0003676">
    <property type="term" value="F:nucleic acid binding"/>
    <property type="evidence" value="ECO:0007669"/>
    <property type="project" value="InterPro"/>
</dbReference>
<dbReference type="Pfam" id="PF12874">
    <property type="entry name" value="zf-met"/>
    <property type="match status" value="2"/>
</dbReference>
<keyword evidence="5" id="KW-0862">Zinc</keyword>
<dbReference type="SMART" id="SM00355">
    <property type="entry name" value="ZnF_C2H2"/>
    <property type="match status" value="2"/>
</dbReference>
<reference evidence="10" key="1">
    <citation type="submission" date="2017-11" db="EMBL/GenBank/DDBJ databases">
        <title>The sensing device of the deep-sea amphipod.</title>
        <authorList>
            <person name="Kobayashi H."/>
            <person name="Nagahama T."/>
            <person name="Arai W."/>
            <person name="Sasagawa Y."/>
            <person name="Umeda M."/>
            <person name="Hayashi T."/>
            <person name="Nikaido I."/>
            <person name="Watanabe H."/>
            <person name="Oguri K."/>
            <person name="Kitazato H."/>
            <person name="Fujioka K."/>
            <person name="Kido Y."/>
            <person name="Takami H."/>
        </authorList>
    </citation>
    <scope>NUCLEOTIDE SEQUENCE</scope>
    <source>
        <tissue evidence="10">Whole body</tissue>
    </source>
</reference>
<evidence type="ECO:0000259" key="8">
    <source>
        <dbReference type="SMART" id="SM00355"/>
    </source>
</evidence>
<evidence type="ECO:0000256" key="2">
    <source>
        <dbReference type="ARBA" id="ARBA00022723"/>
    </source>
</evidence>
<dbReference type="SMART" id="SM00451">
    <property type="entry name" value="ZnF_U1"/>
    <property type="match status" value="2"/>
</dbReference>
<dbReference type="InterPro" id="IPR003604">
    <property type="entry name" value="Matrin/U1-like-C_Znf_C2H2"/>
</dbReference>
<comment type="subcellular location">
    <subcellularLocation>
        <location evidence="1">Nucleus</location>
    </subcellularLocation>
</comment>
<dbReference type="Gene3D" id="3.30.160.60">
    <property type="entry name" value="Classic Zinc Finger"/>
    <property type="match status" value="2"/>
</dbReference>
<dbReference type="AlphaFoldDB" id="A0A6A7FTB3"/>
<dbReference type="InterPro" id="IPR051868">
    <property type="entry name" value="ZN346_ZMAT4"/>
</dbReference>
<evidence type="ECO:0000256" key="5">
    <source>
        <dbReference type="ARBA" id="ARBA00022833"/>
    </source>
</evidence>
<dbReference type="PANTHER" id="PTHR46144">
    <property type="entry name" value="ZINC FINGER PROTEIN 385B-LIKE"/>
    <property type="match status" value="1"/>
</dbReference>
<name>A0A6A7FTB3_9CRUS</name>
<feature type="domain" description="U1-type" evidence="9">
    <location>
        <begin position="152"/>
        <end position="186"/>
    </location>
</feature>
<evidence type="ECO:0000256" key="4">
    <source>
        <dbReference type="ARBA" id="ARBA00022771"/>
    </source>
</evidence>
<evidence type="ECO:0000256" key="3">
    <source>
        <dbReference type="ARBA" id="ARBA00022737"/>
    </source>
</evidence>
<dbReference type="GO" id="GO:0008270">
    <property type="term" value="F:zinc ion binding"/>
    <property type="evidence" value="ECO:0007669"/>
    <property type="project" value="UniProtKB-KW"/>
</dbReference>
<feature type="compositionally biased region" description="Basic residues" evidence="7">
    <location>
        <begin position="176"/>
        <end position="187"/>
    </location>
</feature>
<evidence type="ECO:0000259" key="9">
    <source>
        <dbReference type="SMART" id="SM00451"/>
    </source>
</evidence>
<dbReference type="InterPro" id="IPR036236">
    <property type="entry name" value="Znf_C2H2_sf"/>
</dbReference>
<dbReference type="EMBL" id="IACT01002524">
    <property type="protein sequence ID" value="LAC21797.1"/>
    <property type="molecule type" value="mRNA"/>
</dbReference>
<evidence type="ECO:0000256" key="1">
    <source>
        <dbReference type="ARBA" id="ARBA00004123"/>
    </source>
</evidence>
<feature type="compositionally biased region" description="Low complexity" evidence="7">
    <location>
        <begin position="220"/>
        <end position="232"/>
    </location>
</feature>
<keyword evidence="4" id="KW-0863">Zinc-finger</keyword>
<accession>A0A6A7FTB3</accession>
<keyword evidence="3" id="KW-0677">Repeat</keyword>
<dbReference type="InterPro" id="IPR013087">
    <property type="entry name" value="Znf_C2H2_type"/>
</dbReference>
<feature type="region of interest" description="Disordered" evidence="7">
    <location>
        <begin position="175"/>
        <end position="260"/>
    </location>
</feature>
<keyword evidence="2" id="KW-0479">Metal-binding</keyword>
<sequence>MEVVVHNGLTYQLQILQLNLLQQQQQAYIPVTHPHYLYQELMMSADEKAESPAAAIAAAAAAAVVVNQNDSTEAAIAYVAEMLNVGKPRRRSKAAKEPPIKSKCVICDLEFASQVVLDSHNAGSKHQKKVKSAELMKSMEPMQDEFVRDEVSGVIRCTVCDITVNSPQLLATHMAGNKHRNNAAKRSRTGDEAEGQPPSKRPCVQSGDDATAEPGTDADTTVATATSTTTPAGKKKKKKKKKKKTSAESSTDPSAAPISR</sequence>